<dbReference type="Proteomes" id="UP000284824">
    <property type="component" value="Unassembled WGS sequence"/>
</dbReference>
<protein>
    <submittedName>
        <fullName evidence="1">Uncharacterized protein</fullName>
    </submittedName>
</protein>
<keyword evidence="2" id="KW-1185">Reference proteome</keyword>
<evidence type="ECO:0000313" key="1">
    <source>
        <dbReference type="EMBL" id="RVX39862.1"/>
    </source>
</evidence>
<proteinExistence type="predicted"/>
<organism evidence="1 2">
    <name type="scientific">Nonomuraea polychroma</name>
    <dbReference type="NCBI Taxonomy" id="46176"/>
    <lineage>
        <taxon>Bacteria</taxon>
        <taxon>Bacillati</taxon>
        <taxon>Actinomycetota</taxon>
        <taxon>Actinomycetes</taxon>
        <taxon>Streptosporangiales</taxon>
        <taxon>Streptosporangiaceae</taxon>
        <taxon>Nonomuraea</taxon>
    </lineage>
</organism>
<reference evidence="1 2" key="1">
    <citation type="submission" date="2019-01" db="EMBL/GenBank/DDBJ databases">
        <title>Sequencing the genomes of 1000 actinobacteria strains.</title>
        <authorList>
            <person name="Klenk H.-P."/>
        </authorList>
    </citation>
    <scope>NUCLEOTIDE SEQUENCE [LARGE SCALE GENOMIC DNA]</scope>
    <source>
        <strain evidence="1 2">DSM 43925</strain>
    </source>
</reference>
<evidence type="ECO:0000313" key="2">
    <source>
        <dbReference type="Proteomes" id="UP000284824"/>
    </source>
</evidence>
<accession>A0A438M288</accession>
<dbReference type="AlphaFoldDB" id="A0A438M288"/>
<name>A0A438M288_9ACTN</name>
<sequence length="134" mass="14618">MISPHATTPGTPDACTASAGRKASRLRGLIRLPYKAAGYLFVRYLFSREWVSENDLEDRAFDELFPEATRDPALRDQLRSAYALLVKELGAAIRRDRPDSPHDASADHADLFLAAGVVGAVPPCQAGSTRPDRP</sequence>
<comment type="caution">
    <text evidence="1">The sequence shown here is derived from an EMBL/GenBank/DDBJ whole genome shotgun (WGS) entry which is preliminary data.</text>
</comment>
<dbReference type="EMBL" id="SAUN01000001">
    <property type="protein sequence ID" value="RVX39862.1"/>
    <property type="molecule type" value="Genomic_DNA"/>
</dbReference>
<gene>
    <name evidence="1" type="ORF">EDD27_2237</name>
</gene>